<evidence type="ECO:0000259" key="21">
    <source>
        <dbReference type="PROSITE" id="PS51304"/>
    </source>
</evidence>
<dbReference type="Pfam" id="PF00337">
    <property type="entry name" value="Gal-bind_lectin"/>
    <property type="match status" value="1"/>
</dbReference>
<evidence type="ECO:0000256" key="11">
    <source>
        <dbReference type="ARBA" id="ARBA00022737"/>
    </source>
</evidence>
<dbReference type="GO" id="GO:0005681">
    <property type="term" value="C:spliceosomal complex"/>
    <property type="evidence" value="ECO:0007669"/>
    <property type="project" value="UniProtKB-KW"/>
</dbReference>
<keyword evidence="17" id="KW-0508">mRNA splicing</keyword>
<dbReference type="AlphaFoldDB" id="A0A8C6YB62"/>
<dbReference type="GO" id="GO:0030154">
    <property type="term" value="P:cell differentiation"/>
    <property type="evidence" value="ECO:0007669"/>
    <property type="project" value="UniProtKB-KW"/>
</dbReference>
<evidence type="ECO:0000256" key="19">
    <source>
        <dbReference type="RuleBase" id="RU102079"/>
    </source>
</evidence>
<dbReference type="GO" id="GO:0005737">
    <property type="term" value="C:cytoplasm"/>
    <property type="evidence" value="ECO:0007669"/>
    <property type="project" value="UniProtKB-SubCell"/>
</dbReference>
<evidence type="ECO:0000256" key="2">
    <source>
        <dbReference type="ARBA" id="ARBA00004496"/>
    </source>
</evidence>
<keyword evidence="12" id="KW-0221">Differentiation</keyword>
<dbReference type="GO" id="GO:0090280">
    <property type="term" value="P:positive regulation of calcium ion import"/>
    <property type="evidence" value="ECO:0007669"/>
    <property type="project" value="TreeGrafter"/>
</dbReference>
<evidence type="ECO:0000256" key="13">
    <source>
        <dbReference type="ARBA" id="ARBA00022859"/>
    </source>
</evidence>
<dbReference type="GO" id="GO:0005615">
    <property type="term" value="C:extracellular space"/>
    <property type="evidence" value="ECO:0007669"/>
    <property type="project" value="TreeGrafter"/>
</dbReference>
<evidence type="ECO:0000313" key="22">
    <source>
        <dbReference type="Ensembl" id="ENSNNAP00000027111.1"/>
    </source>
</evidence>
<dbReference type="GO" id="GO:0030593">
    <property type="term" value="P:neutrophil chemotaxis"/>
    <property type="evidence" value="ECO:0007669"/>
    <property type="project" value="TreeGrafter"/>
</dbReference>
<dbReference type="PANTHER" id="PTHR11346">
    <property type="entry name" value="GALECTIN"/>
    <property type="match status" value="1"/>
</dbReference>
<dbReference type="CDD" id="cd00070">
    <property type="entry name" value="GLECT"/>
    <property type="match status" value="1"/>
</dbReference>
<dbReference type="PANTHER" id="PTHR11346:SF26">
    <property type="entry name" value="GALECTIN-3"/>
    <property type="match status" value="1"/>
</dbReference>
<evidence type="ECO:0000256" key="1">
    <source>
        <dbReference type="ARBA" id="ARBA00004123"/>
    </source>
</evidence>
<keyword evidence="15" id="KW-0007">Acetylation</keyword>
<dbReference type="GO" id="GO:0002548">
    <property type="term" value="P:monocyte chemotaxis"/>
    <property type="evidence" value="ECO:0007669"/>
    <property type="project" value="TreeGrafter"/>
</dbReference>
<evidence type="ECO:0000256" key="5">
    <source>
        <dbReference type="ARBA" id="ARBA00022525"/>
    </source>
</evidence>
<keyword evidence="20" id="KW-0732">Signal</keyword>
<dbReference type="GO" id="GO:0048030">
    <property type="term" value="F:disaccharide binding"/>
    <property type="evidence" value="ECO:0007669"/>
    <property type="project" value="TreeGrafter"/>
</dbReference>
<dbReference type="Gene3D" id="2.60.120.200">
    <property type="match status" value="1"/>
</dbReference>
<dbReference type="GO" id="GO:0045087">
    <property type="term" value="P:innate immune response"/>
    <property type="evidence" value="ECO:0007669"/>
    <property type="project" value="UniProtKB-KW"/>
</dbReference>
<dbReference type="GO" id="GO:2001237">
    <property type="term" value="P:negative regulation of extrinsic apoptotic signaling pathway"/>
    <property type="evidence" value="ECO:0007669"/>
    <property type="project" value="TreeGrafter"/>
</dbReference>
<evidence type="ECO:0000256" key="8">
    <source>
        <dbReference type="ARBA" id="ARBA00022664"/>
    </source>
</evidence>
<dbReference type="GO" id="GO:0048245">
    <property type="term" value="P:eosinophil chemotaxis"/>
    <property type="evidence" value="ECO:0007669"/>
    <property type="project" value="TreeGrafter"/>
</dbReference>
<dbReference type="InterPro" id="IPR001079">
    <property type="entry name" value="Galectin_CRD"/>
</dbReference>
<proteinExistence type="predicted"/>
<evidence type="ECO:0000256" key="16">
    <source>
        <dbReference type="ARBA" id="ARBA00023157"/>
    </source>
</evidence>
<dbReference type="SMART" id="SM00276">
    <property type="entry name" value="GLECT"/>
    <property type="match status" value="1"/>
</dbReference>
<dbReference type="OrthoDB" id="6251307at2759"/>
<keyword evidence="18" id="KW-0539">Nucleus</keyword>
<keyword evidence="16" id="KW-1015">Disulfide bond</keyword>
<reference evidence="22" key="2">
    <citation type="submission" date="2025-09" db="UniProtKB">
        <authorList>
            <consortium name="Ensembl"/>
        </authorList>
    </citation>
    <scope>IDENTIFICATION</scope>
</reference>
<dbReference type="GO" id="GO:0045806">
    <property type="term" value="P:negative regulation of endocytosis"/>
    <property type="evidence" value="ECO:0007669"/>
    <property type="project" value="TreeGrafter"/>
</dbReference>
<dbReference type="PROSITE" id="PS51304">
    <property type="entry name" value="GALECTIN"/>
    <property type="match status" value="1"/>
</dbReference>
<evidence type="ECO:0000256" key="17">
    <source>
        <dbReference type="ARBA" id="ARBA00023187"/>
    </source>
</evidence>
<evidence type="ECO:0000256" key="3">
    <source>
        <dbReference type="ARBA" id="ARBA00004613"/>
    </source>
</evidence>
<evidence type="ECO:0000256" key="9">
    <source>
        <dbReference type="ARBA" id="ARBA00022728"/>
    </source>
</evidence>
<dbReference type="Proteomes" id="UP000694559">
    <property type="component" value="Unplaced"/>
</dbReference>
<reference evidence="22" key="1">
    <citation type="submission" date="2025-08" db="UniProtKB">
        <authorList>
            <consortium name="Ensembl"/>
        </authorList>
    </citation>
    <scope>IDENTIFICATION</scope>
</reference>
<evidence type="ECO:0000256" key="12">
    <source>
        <dbReference type="ARBA" id="ARBA00022782"/>
    </source>
</evidence>
<dbReference type="GO" id="GO:0008380">
    <property type="term" value="P:RNA splicing"/>
    <property type="evidence" value="ECO:0007669"/>
    <property type="project" value="UniProtKB-KW"/>
</dbReference>
<evidence type="ECO:0000256" key="15">
    <source>
        <dbReference type="ARBA" id="ARBA00022990"/>
    </source>
</evidence>
<evidence type="ECO:0000256" key="6">
    <source>
        <dbReference type="ARBA" id="ARBA00022553"/>
    </source>
</evidence>
<dbReference type="GO" id="GO:0050918">
    <property type="term" value="P:positive chemotaxis"/>
    <property type="evidence" value="ECO:0007669"/>
    <property type="project" value="TreeGrafter"/>
</dbReference>
<dbReference type="SUPFAM" id="SSF49899">
    <property type="entry name" value="Concanavalin A-like lectins/glucanases"/>
    <property type="match status" value="1"/>
</dbReference>
<name>A0A8C6YB62_NAJNA</name>
<keyword evidence="5" id="KW-0964">Secreted</keyword>
<dbReference type="GO" id="GO:0006397">
    <property type="term" value="P:mRNA processing"/>
    <property type="evidence" value="ECO:0007669"/>
    <property type="project" value="UniProtKB-KW"/>
</dbReference>
<keyword evidence="10 19" id="KW-0430">Lectin</keyword>
<evidence type="ECO:0000256" key="18">
    <source>
        <dbReference type="ARBA" id="ARBA00023242"/>
    </source>
</evidence>
<sequence>MFFIQMISLSWSLCRFWVDFQCGNSQISRPDIAFHFNVRFDQNCIVCNSHEKGSWQQEERKYDMVFRTGHPFQIQFVVNSSSYVVQRRYVPFMDYNHHLFKIYLVWLLSFTLYTKLHLKCKINPSCGHKLMEFISLETISFTEKLIKSLTHFGYSIQSANGALPKTELGKKVALVTSQQGFKYCLDGLLLSDLL</sequence>
<evidence type="ECO:0000256" key="14">
    <source>
        <dbReference type="ARBA" id="ARBA00022972"/>
    </source>
</evidence>
<evidence type="ECO:0000256" key="10">
    <source>
        <dbReference type="ARBA" id="ARBA00022734"/>
    </source>
</evidence>
<keyword evidence="6" id="KW-0597">Phosphoprotein</keyword>
<evidence type="ECO:0000256" key="4">
    <source>
        <dbReference type="ARBA" id="ARBA00022490"/>
    </source>
</evidence>
<dbReference type="SMART" id="SM00908">
    <property type="entry name" value="Gal-bind_lectin"/>
    <property type="match status" value="1"/>
</dbReference>
<protein>
    <recommendedName>
        <fullName evidence="19">Galectin</fullName>
    </recommendedName>
</protein>
<keyword evidence="7" id="KW-0399">Innate immunity</keyword>
<keyword evidence="9" id="KW-0747">Spliceosome</keyword>
<evidence type="ECO:0000256" key="7">
    <source>
        <dbReference type="ARBA" id="ARBA00022588"/>
    </source>
</evidence>
<keyword evidence="14" id="KW-0389">IgE-binding protein</keyword>
<dbReference type="GO" id="GO:0019863">
    <property type="term" value="F:IgE binding"/>
    <property type="evidence" value="ECO:0007669"/>
    <property type="project" value="UniProtKB-KW"/>
</dbReference>
<dbReference type="GO" id="GO:0048246">
    <property type="term" value="P:macrophage chemotaxis"/>
    <property type="evidence" value="ECO:0007669"/>
    <property type="project" value="TreeGrafter"/>
</dbReference>
<evidence type="ECO:0000256" key="20">
    <source>
        <dbReference type="SAM" id="SignalP"/>
    </source>
</evidence>
<dbReference type="GO" id="GO:0043236">
    <property type="term" value="F:laminin binding"/>
    <property type="evidence" value="ECO:0007669"/>
    <property type="project" value="TreeGrafter"/>
</dbReference>
<dbReference type="InterPro" id="IPR044156">
    <property type="entry name" value="Galectin-like"/>
</dbReference>
<comment type="subcellular location">
    <subcellularLocation>
        <location evidence="2">Cytoplasm</location>
    </subcellularLocation>
    <subcellularLocation>
        <location evidence="1">Nucleus</location>
    </subcellularLocation>
    <subcellularLocation>
        <location evidence="3">Secreted</location>
    </subcellularLocation>
</comment>
<keyword evidence="13" id="KW-0391">Immunity</keyword>
<organism evidence="22 23">
    <name type="scientific">Naja naja</name>
    <name type="common">Indian cobra</name>
    <dbReference type="NCBI Taxonomy" id="35670"/>
    <lineage>
        <taxon>Eukaryota</taxon>
        <taxon>Metazoa</taxon>
        <taxon>Chordata</taxon>
        <taxon>Craniata</taxon>
        <taxon>Vertebrata</taxon>
        <taxon>Euteleostomi</taxon>
        <taxon>Lepidosauria</taxon>
        <taxon>Squamata</taxon>
        <taxon>Bifurcata</taxon>
        <taxon>Unidentata</taxon>
        <taxon>Episquamata</taxon>
        <taxon>Toxicofera</taxon>
        <taxon>Serpentes</taxon>
        <taxon>Colubroidea</taxon>
        <taxon>Elapidae</taxon>
        <taxon>Elapinae</taxon>
        <taxon>Naja</taxon>
    </lineage>
</organism>
<keyword evidence="23" id="KW-1185">Reference proteome</keyword>
<accession>A0A8C6YB62</accession>
<evidence type="ECO:0000313" key="23">
    <source>
        <dbReference type="Proteomes" id="UP000694559"/>
    </source>
</evidence>
<feature type="signal peptide" evidence="20">
    <location>
        <begin position="1"/>
        <end position="16"/>
    </location>
</feature>
<dbReference type="InterPro" id="IPR013320">
    <property type="entry name" value="ConA-like_dom_sf"/>
</dbReference>
<dbReference type="GeneTree" id="ENSGT01010000230093"/>
<keyword evidence="11" id="KW-0677">Repeat</keyword>
<keyword evidence="8" id="KW-0507">mRNA processing</keyword>
<dbReference type="GO" id="GO:0001772">
    <property type="term" value="C:immunological synapse"/>
    <property type="evidence" value="ECO:0007669"/>
    <property type="project" value="TreeGrafter"/>
</dbReference>
<dbReference type="Ensembl" id="ENSNNAT00000028404.1">
    <property type="protein sequence ID" value="ENSNNAP00000027111.1"/>
    <property type="gene ID" value="ENSNNAG00000017559.1"/>
</dbReference>
<feature type="chain" id="PRO_5034597435" description="Galectin" evidence="20">
    <location>
        <begin position="17"/>
        <end position="194"/>
    </location>
</feature>
<keyword evidence="4" id="KW-0963">Cytoplasm</keyword>
<feature type="domain" description="Galectin" evidence="21">
    <location>
        <begin position="1"/>
        <end position="142"/>
    </location>
</feature>